<dbReference type="Pfam" id="PF00534">
    <property type="entry name" value="Glycos_transf_1"/>
    <property type="match status" value="1"/>
</dbReference>
<protein>
    <submittedName>
        <fullName evidence="4">Glycosyltransferase family 4 protein</fullName>
    </submittedName>
</protein>
<dbReference type="PANTHER" id="PTHR12526:SF510">
    <property type="entry name" value="D-INOSITOL 3-PHOSPHATE GLYCOSYLTRANSFERASE"/>
    <property type="match status" value="1"/>
</dbReference>
<gene>
    <name evidence="4" type="ORF">J4203_06075</name>
</gene>
<dbReference type="PANTHER" id="PTHR12526">
    <property type="entry name" value="GLYCOSYLTRANSFERASE"/>
    <property type="match status" value="1"/>
</dbReference>
<dbReference type="EMBL" id="JAGVWE010000005">
    <property type="protein sequence ID" value="MBS3063412.1"/>
    <property type="molecule type" value="Genomic_DNA"/>
</dbReference>
<dbReference type="AlphaFoldDB" id="A0A8T4LBT6"/>
<evidence type="ECO:0000256" key="1">
    <source>
        <dbReference type="ARBA" id="ARBA00022676"/>
    </source>
</evidence>
<evidence type="ECO:0000313" key="5">
    <source>
        <dbReference type="Proteomes" id="UP000678237"/>
    </source>
</evidence>
<dbReference type="InterPro" id="IPR001296">
    <property type="entry name" value="Glyco_trans_1"/>
</dbReference>
<reference evidence="4" key="1">
    <citation type="submission" date="2021-03" db="EMBL/GenBank/DDBJ databases">
        <authorList>
            <person name="Jaffe A."/>
        </authorList>
    </citation>
    <scope>NUCLEOTIDE SEQUENCE</scope>
    <source>
        <strain evidence="4">RIFCSPLOWO2_01_FULL_58_19</strain>
    </source>
</reference>
<evidence type="ECO:0000259" key="3">
    <source>
        <dbReference type="Pfam" id="PF00534"/>
    </source>
</evidence>
<sequence length="355" mass="39540">MPGKRLDSADNTLDVLLFGAVGAGNATYQQALLENPPKQVTYHFPAGWKDFYRFSGFSFPGQPAQPRSIKVFPHTEWVSCPDVDLIHASSRFIVSAIPTVLSMDGYDILSLAWAQSPFHGLVQRIQGLLARSPNVKQLMPHTKWAFKELANRLPYPEEKMTLVHPMVRPQPQSIPDNPVPVILFVGNNFERKGGRCLLEAFKGFGEKNRAKLVVAGLMHDAEKIRYEFAGVKNLELRPYVQDRPALLGLYRQADFFCLPTLADAGPYAVLEALSFGLPVISSRMCAIPEMVEEGREGFLTEPGDVPGLRNALEALLADAQKRRRMGRAALEKIQANYSPEAVQPILRRVYAEAVQ</sequence>
<comment type="caution">
    <text evidence="4">The sequence shown here is derived from an EMBL/GenBank/DDBJ whole genome shotgun (WGS) entry which is preliminary data.</text>
</comment>
<dbReference type="GO" id="GO:0016757">
    <property type="term" value="F:glycosyltransferase activity"/>
    <property type="evidence" value="ECO:0007669"/>
    <property type="project" value="UniProtKB-KW"/>
</dbReference>
<keyword evidence="2" id="KW-0808">Transferase</keyword>
<organism evidence="4 5">
    <name type="scientific">Candidatus Iainarchaeum sp</name>
    <dbReference type="NCBI Taxonomy" id="3101447"/>
    <lineage>
        <taxon>Archaea</taxon>
        <taxon>Candidatus Iainarchaeota</taxon>
        <taxon>Candidatus Iainarchaeia</taxon>
        <taxon>Candidatus Iainarchaeales</taxon>
        <taxon>Candidatus Iainarchaeaceae</taxon>
        <taxon>Candidatus Iainarchaeum</taxon>
    </lineage>
</organism>
<dbReference type="Gene3D" id="3.40.50.2000">
    <property type="entry name" value="Glycogen Phosphorylase B"/>
    <property type="match status" value="2"/>
</dbReference>
<dbReference type="Proteomes" id="UP000678237">
    <property type="component" value="Unassembled WGS sequence"/>
</dbReference>
<name>A0A8T4LBT6_9ARCH</name>
<keyword evidence="1" id="KW-0328">Glycosyltransferase</keyword>
<evidence type="ECO:0000256" key="2">
    <source>
        <dbReference type="ARBA" id="ARBA00022679"/>
    </source>
</evidence>
<reference evidence="4" key="2">
    <citation type="submission" date="2021-05" db="EMBL/GenBank/DDBJ databases">
        <title>Protein family content uncovers lineage relationships and bacterial pathway maintenance mechanisms in DPANN archaea.</title>
        <authorList>
            <person name="Castelle C.J."/>
            <person name="Meheust R."/>
            <person name="Jaffe A.L."/>
            <person name="Seitz K."/>
            <person name="Gong X."/>
            <person name="Baker B.J."/>
            <person name="Banfield J.F."/>
        </authorList>
    </citation>
    <scope>NUCLEOTIDE SEQUENCE</scope>
    <source>
        <strain evidence="4">RIFCSPLOWO2_01_FULL_58_19</strain>
    </source>
</reference>
<dbReference type="SUPFAM" id="SSF53756">
    <property type="entry name" value="UDP-Glycosyltransferase/glycogen phosphorylase"/>
    <property type="match status" value="1"/>
</dbReference>
<evidence type="ECO:0000313" key="4">
    <source>
        <dbReference type="EMBL" id="MBS3063412.1"/>
    </source>
</evidence>
<dbReference type="CDD" id="cd03801">
    <property type="entry name" value="GT4_PimA-like"/>
    <property type="match status" value="1"/>
</dbReference>
<accession>A0A8T4LBT6</accession>
<feature type="domain" description="Glycosyl transferase family 1" evidence="3">
    <location>
        <begin position="177"/>
        <end position="329"/>
    </location>
</feature>
<proteinExistence type="predicted"/>